<keyword evidence="4" id="KW-1185">Reference proteome</keyword>
<feature type="region of interest" description="Disordered" evidence="1">
    <location>
        <begin position="108"/>
        <end position="238"/>
    </location>
</feature>
<protein>
    <recommendedName>
        <fullName evidence="2">Yippee domain-containing protein</fullName>
    </recommendedName>
</protein>
<reference evidence="3 4" key="1">
    <citation type="journal article" date="2014" name="Nat. Genet.">
        <title>Genome sequence of the hot pepper provides insights into the evolution of pungency in Capsicum species.</title>
        <authorList>
            <person name="Kim S."/>
            <person name="Park M."/>
            <person name="Yeom S.I."/>
            <person name="Kim Y.M."/>
            <person name="Lee J.M."/>
            <person name="Lee H.A."/>
            <person name="Seo E."/>
            <person name="Choi J."/>
            <person name="Cheong K."/>
            <person name="Kim K.T."/>
            <person name="Jung K."/>
            <person name="Lee G.W."/>
            <person name="Oh S.K."/>
            <person name="Bae C."/>
            <person name="Kim S.B."/>
            <person name="Lee H.Y."/>
            <person name="Kim S.Y."/>
            <person name="Kim M.S."/>
            <person name="Kang B.C."/>
            <person name="Jo Y.D."/>
            <person name="Yang H.B."/>
            <person name="Jeong H.J."/>
            <person name="Kang W.H."/>
            <person name="Kwon J.K."/>
            <person name="Shin C."/>
            <person name="Lim J.Y."/>
            <person name="Park J.H."/>
            <person name="Huh J.H."/>
            <person name="Kim J.S."/>
            <person name="Kim B.D."/>
            <person name="Cohen O."/>
            <person name="Paran I."/>
            <person name="Suh M.C."/>
            <person name="Lee S.B."/>
            <person name="Kim Y.K."/>
            <person name="Shin Y."/>
            <person name="Noh S.J."/>
            <person name="Park J."/>
            <person name="Seo Y.S."/>
            <person name="Kwon S.Y."/>
            <person name="Kim H.A."/>
            <person name="Park J.M."/>
            <person name="Kim H.J."/>
            <person name="Choi S.B."/>
            <person name="Bosland P.W."/>
            <person name="Reeves G."/>
            <person name="Jo S.H."/>
            <person name="Lee B.W."/>
            <person name="Cho H.T."/>
            <person name="Choi H.S."/>
            <person name="Lee M.S."/>
            <person name="Yu Y."/>
            <person name="Do Choi Y."/>
            <person name="Park B.S."/>
            <person name="van Deynze A."/>
            <person name="Ashrafi H."/>
            <person name="Hill T."/>
            <person name="Kim W.T."/>
            <person name="Pai H.S."/>
            <person name="Ahn H.K."/>
            <person name="Yeam I."/>
            <person name="Giovannoni J.J."/>
            <person name="Rose J.K."/>
            <person name="Sorensen I."/>
            <person name="Lee S.J."/>
            <person name="Kim R.W."/>
            <person name="Choi I.Y."/>
            <person name="Choi B.S."/>
            <person name="Lim J.S."/>
            <person name="Lee Y.H."/>
            <person name="Choi D."/>
        </authorList>
    </citation>
    <scope>NUCLEOTIDE SEQUENCE [LARGE SCALE GENOMIC DNA]</scope>
    <source>
        <strain evidence="4">cv. CM334</strain>
    </source>
</reference>
<evidence type="ECO:0000313" key="3">
    <source>
        <dbReference type="EMBL" id="PHT80182.1"/>
    </source>
</evidence>
<dbReference type="PROSITE" id="PS51792">
    <property type="entry name" value="YIPPEE"/>
    <property type="match status" value="1"/>
</dbReference>
<dbReference type="Proteomes" id="UP000222542">
    <property type="component" value="Unassembled WGS sequence"/>
</dbReference>
<dbReference type="AlphaFoldDB" id="A0A2G2ZDV7"/>
<comment type="caution">
    <text evidence="3">The sequence shown here is derived from an EMBL/GenBank/DDBJ whole genome shotgun (WGS) entry which is preliminary data.</text>
</comment>
<sequence>MEQLQLTENLTLDRKVLFRFPIVVFTRVFNVRISDDVTDDPEIYGLTTAKVNCAKCGMLLGCRLIAVPQHFVLFREGRFCLGLNTISSWNGAPLNLLDGVPLFNLDGEQGLDANDQNADQDGGANEQNADQDGGANEQNADQDGDANEQNYDQDGGINEQVPNEQDGGPNDHVGGINEQDGGPNDQVGGVNEQDPNEQDGGANEQNADQDGGANEQNADQDGDANEQNHDQDGSVPAK</sequence>
<dbReference type="InterPro" id="IPR034751">
    <property type="entry name" value="Yippee"/>
</dbReference>
<proteinExistence type="predicted"/>
<reference evidence="3 4" key="2">
    <citation type="journal article" date="2017" name="Genome Biol.">
        <title>New reference genome sequences of hot pepper reveal the massive evolution of plant disease-resistance genes by retroduplication.</title>
        <authorList>
            <person name="Kim S."/>
            <person name="Park J."/>
            <person name="Yeom S.I."/>
            <person name="Kim Y.M."/>
            <person name="Seo E."/>
            <person name="Kim K.T."/>
            <person name="Kim M.S."/>
            <person name="Lee J.M."/>
            <person name="Cheong K."/>
            <person name="Shin H.S."/>
            <person name="Kim S.B."/>
            <person name="Han K."/>
            <person name="Lee J."/>
            <person name="Park M."/>
            <person name="Lee H.A."/>
            <person name="Lee H.Y."/>
            <person name="Lee Y."/>
            <person name="Oh S."/>
            <person name="Lee J.H."/>
            <person name="Choi E."/>
            <person name="Choi E."/>
            <person name="Lee S.E."/>
            <person name="Jeon J."/>
            <person name="Kim H."/>
            <person name="Choi G."/>
            <person name="Song H."/>
            <person name="Lee J."/>
            <person name="Lee S.C."/>
            <person name="Kwon J.K."/>
            <person name="Lee H.Y."/>
            <person name="Koo N."/>
            <person name="Hong Y."/>
            <person name="Kim R.W."/>
            <person name="Kang W.H."/>
            <person name="Huh J.H."/>
            <person name="Kang B.C."/>
            <person name="Yang T.J."/>
            <person name="Lee Y.H."/>
            <person name="Bennetzen J.L."/>
            <person name="Choi D."/>
        </authorList>
    </citation>
    <scope>NUCLEOTIDE SEQUENCE [LARGE SCALE GENOMIC DNA]</scope>
    <source>
        <strain evidence="4">cv. CM334</strain>
    </source>
</reference>
<name>A0A2G2ZDV7_CAPAN</name>
<evidence type="ECO:0000256" key="1">
    <source>
        <dbReference type="SAM" id="MobiDB-lite"/>
    </source>
</evidence>
<feature type="compositionally biased region" description="Polar residues" evidence="1">
    <location>
        <begin position="114"/>
        <end position="139"/>
    </location>
</feature>
<accession>A0A2G2ZDV7</accession>
<feature type="domain" description="Yippee" evidence="2">
    <location>
        <begin position="1"/>
        <end position="90"/>
    </location>
</feature>
<evidence type="ECO:0000313" key="4">
    <source>
        <dbReference type="Proteomes" id="UP000222542"/>
    </source>
</evidence>
<gene>
    <name evidence="3" type="ORF">T459_18234</name>
</gene>
<dbReference type="Gramene" id="PHT80182">
    <property type="protein sequence ID" value="PHT80182"/>
    <property type="gene ID" value="T459_18234"/>
</dbReference>
<evidence type="ECO:0000259" key="2">
    <source>
        <dbReference type="PROSITE" id="PS51792"/>
    </source>
</evidence>
<organism evidence="3 4">
    <name type="scientific">Capsicum annuum</name>
    <name type="common">Capsicum pepper</name>
    <dbReference type="NCBI Taxonomy" id="4072"/>
    <lineage>
        <taxon>Eukaryota</taxon>
        <taxon>Viridiplantae</taxon>
        <taxon>Streptophyta</taxon>
        <taxon>Embryophyta</taxon>
        <taxon>Tracheophyta</taxon>
        <taxon>Spermatophyta</taxon>
        <taxon>Magnoliopsida</taxon>
        <taxon>eudicotyledons</taxon>
        <taxon>Gunneridae</taxon>
        <taxon>Pentapetalae</taxon>
        <taxon>asterids</taxon>
        <taxon>lamiids</taxon>
        <taxon>Solanales</taxon>
        <taxon>Solanaceae</taxon>
        <taxon>Solanoideae</taxon>
        <taxon>Capsiceae</taxon>
        <taxon>Capsicum</taxon>
    </lineage>
</organism>
<dbReference type="EMBL" id="AYRZ02000006">
    <property type="protein sequence ID" value="PHT80182.1"/>
    <property type="molecule type" value="Genomic_DNA"/>
</dbReference>
<feature type="compositionally biased region" description="Polar residues" evidence="1">
    <location>
        <begin position="203"/>
        <end position="217"/>
    </location>
</feature>